<dbReference type="Proteomes" id="UP000694865">
    <property type="component" value="Unplaced"/>
</dbReference>
<keyword evidence="2" id="KW-0732">Signal</keyword>
<keyword evidence="3" id="KW-1185">Reference proteome</keyword>
<evidence type="ECO:0000256" key="1">
    <source>
        <dbReference type="SAM" id="Phobius"/>
    </source>
</evidence>
<evidence type="ECO:0000313" key="4">
    <source>
        <dbReference type="RefSeq" id="XP_002736143.1"/>
    </source>
</evidence>
<evidence type="ECO:0000313" key="3">
    <source>
        <dbReference type="Proteomes" id="UP000694865"/>
    </source>
</evidence>
<feature type="transmembrane region" description="Helical" evidence="1">
    <location>
        <begin position="365"/>
        <end position="390"/>
    </location>
</feature>
<accession>A0ABM0GS42</accession>
<protein>
    <submittedName>
        <fullName evidence="4">Uncharacterized threonine-rich GPI-anchored glycoprotein PJ4664.02-like</fullName>
    </submittedName>
</protein>
<sequence length="425" mass="45711">MQEHILAVVLSTIISSTWVASTTLAATTSYVDSTTPQQNSLPAGTVDYGNNGNEYNSTYPQDNDVSGNDTTVTMKSVTTNYTGVNNITTPFPGTNMRQYVNESHTTNTTLITPEFILNQTATDEQITMKGNMNNTVTGSSAVTSSVTTQPSPGTTPNAALLTPSAHSQTAPNNITTIAPTSSVLTTVATTTLTTKQTTLQEKIKTTTSAVTSAAASNEINKTIDVQHIFVPGSGWTGVYIYDNQEVPFHMGFISNHNNQILTARINDGKAIISMSGEYSSTSHTLIFSVDDIILSRYDMPRFDKDTWSMIGVISVVTYPMYLYSGHMTGHGFGNFHMQLDLGSQKVSDGLNATPVPASHRHDLPVSMYIVLGVLVPLVVVACIIAGVYFYRTKKQGSFHLQTSLLSFSNPLYDGEPNSGLSTGPL</sequence>
<keyword evidence="1" id="KW-0812">Transmembrane</keyword>
<proteinExistence type="predicted"/>
<name>A0ABM0GS42_SACKO</name>
<feature type="chain" id="PRO_5045939079" evidence="2">
    <location>
        <begin position="34"/>
        <end position="425"/>
    </location>
</feature>
<feature type="signal peptide" evidence="2">
    <location>
        <begin position="1"/>
        <end position="33"/>
    </location>
</feature>
<organism evidence="3 4">
    <name type="scientific">Saccoglossus kowalevskii</name>
    <name type="common">Acorn worm</name>
    <dbReference type="NCBI Taxonomy" id="10224"/>
    <lineage>
        <taxon>Eukaryota</taxon>
        <taxon>Metazoa</taxon>
        <taxon>Hemichordata</taxon>
        <taxon>Enteropneusta</taxon>
        <taxon>Harrimaniidae</taxon>
        <taxon>Saccoglossus</taxon>
    </lineage>
</organism>
<reference evidence="4" key="1">
    <citation type="submission" date="2025-08" db="UniProtKB">
        <authorList>
            <consortium name="RefSeq"/>
        </authorList>
    </citation>
    <scope>IDENTIFICATION</scope>
    <source>
        <tissue evidence="4">Testes</tissue>
    </source>
</reference>
<keyword evidence="1" id="KW-0472">Membrane</keyword>
<keyword evidence="1" id="KW-1133">Transmembrane helix</keyword>
<gene>
    <name evidence="4" type="primary">LOC100373366</name>
</gene>
<dbReference type="RefSeq" id="XP_002736143.1">
    <property type="nucleotide sequence ID" value="XM_002736097.2"/>
</dbReference>
<dbReference type="GeneID" id="100373366"/>
<evidence type="ECO:0000256" key="2">
    <source>
        <dbReference type="SAM" id="SignalP"/>
    </source>
</evidence>